<dbReference type="Gene3D" id="3.40.50.980">
    <property type="match status" value="2"/>
</dbReference>
<evidence type="ECO:0000313" key="6">
    <source>
        <dbReference type="Proteomes" id="UP000674084"/>
    </source>
</evidence>
<evidence type="ECO:0000256" key="1">
    <source>
        <dbReference type="ARBA" id="ARBA00006432"/>
    </source>
</evidence>
<dbReference type="Pfam" id="PF13193">
    <property type="entry name" value="AMP-binding_C"/>
    <property type="match status" value="1"/>
</dbReference>
<dbReference type="Gene3D" id="2.30.38.10">
    <property type="entry name" value="Luciferase, Domain 3"/>
    <property type="match status" value="1"/>
</dbReference>
<dbReference type="InterPro" id="IPR045851">
    <property type="entry name" value="AMP-bd_C_sf"/>
</dbReference>
<organism evidence="5 6">
    <name type="scientific">Saccharopolyspora endophytica</name>
    <dbReference type="NCBI Taxonomy" id="543886"/>
    <lineage>
        <taxon>Bacteria</taxon>
        <taxon>Bacillati</taxon>
        <taxon>Actinomycetota</taxon>
        <taxon>Actinomycetes</taxon>
        <taxon>Pseudonocardiales</taxon>
        <taxon>Pseudonocardiaceae</taxon>
        <taxon>Saccharopolyspora</taxon>
    </lineage>
</organism>
<comment type="caution">
    <text evidence="5">The sequence shown here is derived from an EMBL/GenBank/DDBJ whole genome shotgun (WGS) entry which is preliminary data.</text>
</comment>
<evidence type="ECO:0000259" key="3">
    <source>
        <dbReference type="Pfam" id="PF00501"/>
    </source>
</evidence>
<dbReference type="SUPFAM" id="SSF56801">
    <property type="entry name" value="Acetyl-CoA synthetase-like"/>
    <property type="match status" value="1"/>
</dbReference>
<accession>A0ABS5DB28</accession>
<proteinExistence type="inferred from homology"/>
<dbReference type="PANTHER" id="PTHR43201">
    <property type="entry name" value="ACYL-COA SYNTHETASE"/>
    <property type="match status" value="1"/>
</dbReference>
<name>A0ABS5DB28_9PSEU</name>
<keyword evidence="6" id="KW-1185">Reference proteome</keyword>
<feature type="domain" description="AMP-dependent synthetase/ligase" evidence="3">
    <location>
        <begin position="61"/>
        <end position="423"/>
    </location>
</feature>
<sequence length="580" mass="63667">MRLADQESALVRFCPPREKVSHETFARSQDMTTVDRVLAESYWPADEGESVHDVTIGDLLREAAATVPDRTALVDAVADQASRRSWTYAEFLADATRAAQALLARFSPGDRVAIWAPNSADWIILQQGISLAGMIMVASNPAYRARELEYVLRQSGAVGLFYADSYRDVELTPIVEEIRPRLPDLREAIPFSRWQEFLGSGADVELPPVAPTDPIQVQYTSGTTGFPKGARLHHKGLANAARFVSERAGMGDGGVNVNSMPMYHIGGGAVTSLGTLAKRGTFVIVPQFDPALMLETFETYRGTHSLLVPTMLIAVLDHPDREKRDLTSLQTIMSGAATVPASLVRRAAETLGCRTTILFGQTEMHGVIAQTRVTDSPEDQSETVGQPLPHLEVKIADEVTGEVKSVGEAGEICCRGYQNMIEYHEMPEETESTIDSDGWLHMGDWGCMDERGFIKITGRLKDMIIRGGVNIYPREIEEFLISHPAVAEVAVVGVPDEKWGEQLAAVVRLNPGADKPTVEDMRAFCRAEMSAHKTPAYWSFVGELPMTPTGKVKKYVLREQLSSGELDTDTHQPDNGEQGK</sequence>
<dbReference type="InterPro" id="IPR020845">
    <property type="entry name" value="AMP-binding_CS"/>
</dbReference>
<dbReference type="Proteomes" id="UP000674084">
    <property type="component" value="Unassembled WGS sequence"/>
</dbReference>
<evidence type="ECO:0000256" key="2">
    <source>
        <dbReference type="ARBA" id="ARBA00022598"/>
    </source>
</evidence>
<dbReference type="Pfam" id="PF00501">
    <property type="entry name" value="AMP-binding"/>
    <property type="match status" value="1"/>
</dbReference>
<dbReference type="InterPro" id="IPR025110">
    <property type="entry name" value="AMP-bd_C"/>
</dbReference>
<evidence type="ECO:0000259" key="4">
    <source>
        <dbReference type="Pfam" id="PF13193"/>
    </source>
</evidence>
<dbReference type="RefSeq" id="WP_210968937.1">
    <property type="nucleotide sequence ID" value="NZ_JAGPXE010000002.1"/>
</dbReference>
<evidence type="ECO:0000313" key="5">
    <source>
        <dbReference type="EMBL" id="MBQ0923491.1"/>
    </source>
</evidence>
<reference evidence="5 6" key="1">
    <citation type="submission" date="2021-04" db="EMBL/GenBank/DDBJ databases">
        <title>Whole-genome sequencing of Saccharopolyspora endophytica KCTC 19397.</title>
        <authorList>
            <person name="Ay H."/>
            <person name="Saygin H."/>
            <person name="Sahin N."/>
        </authorList>
    </citation>
    <scope>NUCLEOTIDE SEQUENCE [LARGE SCALE GENOMIC DNA]</scope>
    <source>
        <strain evidence="5 6">KCTC 19397</strain>
    </source>
</reference>
<dbReference type="PROSITE" id="PS00455">
    <property type="entry name" value="AMP_BINDING"/>
    <property type="match status" value="1"/>
</dbReference>
<protein>
    <submittedName>
        <fullName evidence="5">AMP-binding protein</fullName>
    </submittedName>
</protein>
<dbReference type="EMBL" id="JAGPXE010000002">
    <property type="protein sequence ID" value="MBQ0923491.1"/>
    <property type="molecule type" value="Genomic_DNA"/>
</dbReference>
<dbReference type="PANTHER" id="PTHR43201:SF5">
    <property type="entry name" value="MEDIUM-CHAIN ACYL-COA LIGASE ACSF2, MITOCHONDRIAL"/>
    <property type="match status" value="1"/>
</dbReference>
<comment type="similarity">
    <text evidence="1">Belongs to the ATP-dependent AMP-binding enzyme family.</text>
</comment>
<keyword evidence="2" id="KW-0436">Ligase</keyword>
<dbReference type="Gene3D" id="3.30.300.30">
    <property type="match status" value="1"/>
</dbReference>
<gene>
    <name evidence="5" type="ORF">KBO27_06025</name>
</gene>
<feature type="domain" description="AMP-binding enzyme C-terminal" evidence="4">
    <location>
        <begin position="475"/>
        <end position="551"/>
    </location>
</feature>
<dbReference type="InterPro" id="IPR000873">
    <property type="entry name" value="AMP-dep_synth/lig_dom"/>
</dbReference>